<evidence type="ECO:0000256" key="17">
    <source>
        <dbReference type="SAM" id="MobiDB-lite"/>
    </source>
</evidence>
<proteinExistence type="inferred from homology"/>
<dbReference type="SMART" id="SM00060">
    <property type="entry name" value="FN3"/>
    <property type="match status" value="5"/>
</dbReference>
<dbReference type="Ensembl" id="ENSMMDT00005003412.1">
    <property type="protein sequence ID" value="ENSMMDP00005003338.1"/>
    <property type="gene ID" value="ENSMMDG00005001673.1"/>
</dbReference>
<evidence type="ECO:0000256" key="5">
    <source>
        <dbReference type="ARBA" id="ARBA00022692"/>
    </source>
</evidence>
<dbReference type="FunFam" id="2.60.40.10:FF:000028">
    <property type="entry name" value="Neuronal cell adhesion molecule"/>
    <property type="match status" value="1"/>
</dbReference>
<dbReference type="PROSITE" id="PS50853">
    <property type="entry name" value="FN3"/>
    <property type="match status" value="5"/>
</dbReference>
<evidence type="ECO:0000256" key="7">
    <source>
        <dbReference type="ARBA" id="ARBA00022737"/>
    </source>
</evidence>
<dbReference type="InterPro" id="IPR003961">
    <property type="entry name" value="FN3_dom"/>
</dbReference>
<keyword evidence="13" id="KW-0966">Cell projection</keyword>
<feature type="region of interest" description="Disordered" evidence="17">
    <location>
        <begin position="1098"/>
        <end position="1140"/>
    </location>
</feature>
<dbReference type="SMART" id="SM00409">
    <property type="entry name" value="IG"/>
    <property type="match status" value="6"/>
</dbReference>
<dbReference type="CDD" id="cd00063">
    <property type="entry name" value="FN3"/>
    <property type="match status" value="5"/>
</dbReference>
<dbReference type="Pfam" id="PF13882">
    <property type="entry name" value="Bravo_FIGEY"/>
    <property type="match status" value="1"/>
</dbReference>
<dbReference type="PANTHER" id="PTHR44170:SF36">
    <property type="entry name" value="L1 CELL ADHESION MOLECULE"/>
    <property type="match status" value="1"/>
</dbReference>
<reference evidence="21" key="1">
    <citation type="submission" date="2019-06" db="EMBL/GenBank/DDBJ databases">
        <authorList>
            <consortium name="Wellcome Sanger Institute Data Sharing"/>
        </authorList>
    </citation>
    <scope>NUCLEOTIDE SEQUENCE [LARGE SCALE GENOMIC DNA]</scope>
</reference>
<feature type="domain" description="Fibronectin type-III" evidence="20">
    <location>
        <begin position="878"/>
        <end position="969"/>
    </location>
</feature>
<keyword evidence="22" id="KW-1185">Reference proteome</keyword>
<dbReference type="GO" id="GO:0098609">
    <property type="term" value="P:cell-cell adhesion"/>
    <property type="evidence" value="ECO:0007669"/>
    <property type="project" value="TreeGrafter"/>
</dbReference>
<keyword evidence="10 18" id="KW-0472">Membrane</keyword>
<gene>
    <name evidence="21" type="primary">l1cama</name>
</gene>
<comment type="similarity">
    <text evidence="3">Belongs to the immunoglobulin superfamily. L1/neurofascin/NgCAM family.</text>
</comment>
<keyword evidence="14" id="KW-0393">Immunoglobulin domain</keyword>
<evidence type="ECO:0000256" key="15">
    <source>
        <dbReference type="ARBA" id="ARBA00060042"/>
    </source>
</evidence>
<keyword evidence="4" id="KW-1003">Cell membrane</keyword>
<dbReference type="FunFam" id="2.60.40.10:FF:000057">
    <property type="entry name" value="neural cell adhesion molecule L1"/>
    <property type="match status" value="1"/>
</dbReference>
<name>A0A667WNT5_9TELE</name>
<dbReference type="Gene3D" id="2.60.40.10">
    <property type="entry name" value="Immunoglobulins"/>
    <property type="match status" value="11"/>
</dbReference>
<keyword evidence="9 18" id="KW-1133">Transmembrane helix</keyword>
<evidence type="ECO:0000256" key="13">
    <source>
        <dbReference type="ARBA" id="ARBA00023273"/>
    </source>
</evidence>
<dbReference type="InterPro" id="IPR036179">
    <property type="entry name" value="Ig-like_dom_sf"/>
</dbReference>
<dbReference type="GeneTree" id="ENSGT00940000157506"/>
<dbReference type="SUPFAM" id="SSF48726">
    <property type="entry name" value="Immunoglobulin"/>
    <property type="match status" value="5"/>
</dbReference>
<evidence type="ECO:0000313" key="22">
    <source>
        <dbReference type="Proteomes" id="UP000472263"/>
    </source>
</evidence>
<reference evidence="21" key="2">
    <citation type="submission" date="2025-08" db="UniProtKB">
        <authorList>
            <consortium name="Ensembl"/>
        </authorList>
    </citation>
    <scope>IDENTIFICATION</scope>
</reference>
<protein>
    <recommendedName>
        <fullName evidence="16">Neural cell adhesion molecule L1</fullName>
    </recommendedName>
</protein>
<evidence type="ECO:0000313" key="21">
    <source>
        <dbReference type="Ensembl" id="ENSMMDP00005003338.1"/>
    </source>
</evidence>
<dbReference type="FunFam" id="2.60.40.10:FF:000367">
    <property type="entry name" value="Neural cell adhesion molecule L1-like protein"/>
    <property type="match status" value="1"/>
</dbReference>
<feature type="transmembrane region" description="Helical" evidence="18">
    <location>
        <begin position="1071"/>
        <end position="1092"/>
    </location>
</feature>
<feature type="domain" description="Fibronectin type-III" evidence="20">
    <location>
        <begin position="670"/>
        <end position="764"/>
    </location>
</feature>
<organism evidence="21 22">
    <name type="scientific">Myripristis murdjan</name>
    <name type="common">pinecone soldierfish</name>
    <dbReference type="NCBI Taxonomy" id="586833"/>
    <lineage>
        <taxon>Eukaryota</taxon>
        <taxon>Metazoa</taxon>
        <taxon>Chordata</taxon>
        <taxon>Craniata</taxon>
        <taxon>Vertebrata</taxon>
        <taxon>Euteleostomi</taxon>
        <taxon>Actinopterygii</taxon>
        <taxon>Neopterygii</taxon>
        <taxon>Teleostei</taxon>
        <taxon>Neoteleostei</taxon>
        <taxon>Acanthomorphata</taxon>
        <taxon>Holocentriformes</taxon>
        <taxon>Holocentridae</taxon>
        <taxon>Myripristis</taxon>
    </lineage>
</organism>
<dbReference type="PROSITE" id="PS50835">
    <property type="entry name" value="IG_LIKE"/>
    <property type="match status" value="4"/>
</dbReference>
<dbReference type="FunFam" id="2.60.40.10:FF:000078">
    <property type="entry name" value="Neuronal cell adhesion molecule"/>
    <property type="match status" value="1"/>
</dbReference>
<evidence type="ECO:0000256" key="16">
    <source>
        <dbReference type="ARBA" id="ARBA00074488"/>
    </source>
</evidence>
<feature type="domain" description="Ig-like" evidence="19">
    <location>
        <begin position="325"/>
        <end position="413"/>
    </location>
</feature>
<keyword evidence="11" id="KW-1015">Disulfide bond</keyword>
<dbReference type="InterPro" id="IPR007110">
    <property type="entry name" value="Ig-like_dom"/>
</dbReference>
<comment type="function">
    <text evidence="15">Neural cell adhesion molecule involved in the dynamics of cell adhesion and in the generation of transmembrane signals at tyrosine kinase receptors. During brain development, critical in multiple processes, including neuronal migration, axonal growth and fasciculation, and synaptogenesis. In the mature brain, plays a role in the dynamics of neuronal structure and function, including synaptic plasticity.</text>
</comment>
<reference evidence="21" key="3">
    <citation type="submission" date="2025-09" db="UniProtKB">
        <authorList>
            <consortium name="Ensembl"/>
        </authorList>
    </citation>
    <scope>IDENTIFICATION</scope>
</reference>
<keyword evidence="5 18" id="KW-0812">Transmembrane</keyword>
<dbReference type="InterPro" id="IPR026966">
    <property type="entry name" value="Neurofascin/L1/NrCAM_C"/>
</dbReference>
<evidence type="ECO:0000259" key="20">
    <source>
        <dbReference type="PROSITE" id="PS50853"/>
    </source>
</evidence>
<accession>A0A667WNT5</accession>
<feature type="region of interest" description="Disordered" evidence="17">
    <location>
        <begin position="649"/>
        <end position="680"/>
    </location>
</feature>
<feature type="domain" description="Fibronectin type-III" evidence="20">
    <location>
        <begin position="769"/>
        <end position="874"/>
    </location>
</feature>
<evidence type="ECO:0000256" key="8">
    <source>
        <dbReference type="ARBA" id="ARBA00022889"/>
    </source>
</evidence>
<dbReference type="Pfam" id="PF00041">
    <property type="entry name" value="fn3"/>
    <property type="match status" value="4"/>
</dbReference>
<evidence type="ECO:0000256" key="3">
    <source>
        <dbReference type="ARBA" id="ARBA00008588"/>
    </source>
</evidence>
<feature type="domain" description="Fibronectin type-III" evidence="20">
    <location>
        <begin position="570"/>
        <end position="665"/>
    </location>
</feature>
<dbReference type="FunFam" id="2.60.40.10:FF:000005">
    <property type="entry name" value="Neuronal cell adhesion molecule"/>
    <property type="match status" value="1"/>
</dbReference>
<dbReference type="GO" id="GO:0005886">
    <property type="term" value="C:plasma membrane"/>
    <property type="evidence" value="ECO:0007669"/>
    <property type="project" value="UniProtKB-SubCell"/>
</dbReference>
<evidence type="ECO:0000256" key="10">
    <source>
        <dbReference type="ARBA" id="ARBA00023136"/>
    </source>
</evidence>
<dbReference type="Pfam" id="PF07679">
    <property type="entry name" value="I-set"/>
    <property type="match status" value="1"/>
</dbReference>
<dbReference type="GO" id="GO:0030426">
    <property type="term" value="C:growth cone"/>
    <property type="evidence" value="ECO:0007669"/>
    <property type="project" value="UniProtKB-SubCell"/>
</dbReference>
<feature type="domain" description="Ig-like" evidence="19">
    <location>
        <begin position="29"/>
        <end position="124"/>
    </location>
</feature>
<keyword evidence="12" id="KW-0325">Glycoprotein</keyword>
<dbReference type="Proteomes" id="UP000472263">
    <property type="component" value="Chromosome 7"/>
</dbReference>
<sequence>MSVIHVCMFYVCVCPHARVTDVLAVKTPPVITTQPESVTVASVDDFAMSCEASGNPAPIFRWTKNSKEFDPRSDPELKMLEDSGSFTLRTGHISMEMLKEYRGKYTCYASNELGTAVSSEAHLRVECESTTTCVITTKNAERAGMVLECNPPESSMQPIIHWMDMRLHHIHLSERVVVGSDGNLYFAHLIPQDSRDDYTCNVQYLTVRTILPKEPISLTVTHSNSVVRTRRPVMMKPKESHSSYVALRGQTLTLECIARGLPTPKVLWLRKDGELSESRTSKEMFNRRLHFTNITESDAGEYQCTAENSQGTTQHSYTVIVEATPYWTKEPASDVYAPGETVKLDCQAGGIPAPNITWSINGVQLSATIQDSRRTLTPSGSLILKDVGFGDTAIYQCEATNKHGTILTNVNVYVIAPCLSEGASILADPRFNPLTSGGLQISNVSHDDSGVYSCSVENTNLTISATLEVLNRTVILSPPQALKAQPGKTAIFTCLAQVDAKLFPPLIQWRKSGQKVFQSYSEDKYTFEGPDLIVANVEPKDEGVYTCEVITKFDMAQASGSLTLVDRPDPPVLLHITDPKHREVTLSWTPGDDRNSPVLEYVVEFEDQRSKERGWEELRRVGGNTESVALPLQPYMSYRFRVIAINDVGKSDPSKPSELHNTPDEAPDSNPEDVRSESTNPDTLVIAWEEMDRRNFNGPDFQYRVMWRRAVGSGPTWHTNYTTAPLFIVNNVGNFSAFELKVQAINQKGEGPEPDPVIGYSGEDVPLEAPMDVGVELYNSTAITVTWAAVGKETVRGRLLGYKIYLTMIGSNGHHRGRRAMEPETTMVETEPNELTKVISSLRPYSLYTLAVTVFNSKGDGPPSETVTFTTPEGAPGRPMSLRLDSPAETEMTLHWTPPAHPNGILIGYILQYQESEPVQMQIINYPTATHLTVKNLDPHSRYRFYLMGRTAAGDGEPIMREGATTLDGVPPTNISLSVGETLVNLSWVAKERHRNVGFRIHYLNINGSGKWKETEKVNTSQSFYQLQGLAPGSHYHLRFTYSNVTFWETNITTEGTGVTEMQPSFATQGWFIGLVSAIVLLLLILLILCFIKRGKGGKYSVKDKEDGPMDSEARPMKDETFGEYSDNEEKRTASQPSLCDDSKLCSQDNLDYNGSSALTTELNMDESLASQFSRPGPEALQGLSDGSPLNSTIVSSANNGMPNKVTILN</sequence>
<evidence type="ECO:0000256" key="12">
    <source>
        <dbReference type="ARBA" id="ARBA00023180"/>
    </source>
</evidence>
<feature type="compositionally biased region" description="Basic and acidic residues" evidence="17">
    <location>
        <begin position="1101"/>
        <end position="1121"/>
    </location>
</feature>
<keyword evidence="8" id="KW-0130">Cell adhesion</keyword>
<evidence type="ECO:0000256" key="9">
    <source>
        <dbReference type="ARBA" id="ARBA00022989"/>
    </source>
</evidence>
<keyword evidence="7" id="KW-0677">Repeat</keyword>
<comment type="subcellular location">
    <subcellularLocation>
        <location evidence="1">Cell membrane</location>
        <topology evidence="1">Single-pass type I membrane protein</topology>
    </subcellularLocation>
    <subcellularLocation>
        <location evidence="2">Cell projection</location>
        <location evidence="2">Growth cone</location>
    </subcellularLocation>
</comment>
<dbReference type="PANTHER" id="PTHR44170">
    <property type="entry name" value="PROTEIN SIDEKICK"/>
    <property type="match status" value="1"/>
</dbReference>
<dbReference type="SUPFAM" id="SSF49265">
    <property type="entry name" value="Fibronectin type III"/>
    <property type="match status" value="3"/>
</dbReference>
<feature type="domain" description="Fibronectin type-III" evidence="20">
    <location>
        <begin position="971"/>
        <end position="1065"/>
    </location>
</feature>
<dbReference type="AlphaFoldDB" id="A0A667WNT5"/>
<evidence type="ECO:0000256" key="1">
    <source>
        <dbReference type="ARBA" id="ARBA00004251"/>
    </source>
</evidence>
<dbReference type="InterPro" id="IPR036116">
    <property type="entry name" value="FN3_sf"/>
</dbReference>
<dbReference type="InterPro" id="IPR003598">
    <property type="entry name" value="Ig_sub2"/>
</dbReference>
<dbReference type="FunFam" id="2.60.40.10:FF:000032">
    <property type="entry name" value="palladin isoform X1"/>
    <property type="match status" value="1"/>
</dbReference>
<dbReference type="InterPro" id="IPR003599">
    <property type="entry name" value="Ig_sub"/>
</dbReference>
<dbReference type="InterPro" id="IPR013783">
    <property type="entry name" value="Ig-like_fold"/>
</dbReference>
<dbReference type="Pfam" id="PF13927">
    <property type="entry name" value="Ig_3"/>
    <property type="match status" value="3"/>
</dbReference>
<feature type="domain" description="Ig-like" evidence="19">
    <location>
        <begin position="232"/>
        <end position="320"/>
    </location>
</feature>
<dbReference type="InterPro" id="IPR013098">
    <property type="entry name" value="Ig_I-set"/>
</dbReference>
<evidence type="ECO:0000256" key="11">
    <source>
        <dbReference type="ARBA" id="ARBA00023157"/>
    </source>
</evidence>
<evidence type="ECO:0000256" key="14">
    <source>
        <dbReference type="ARBA" id="ARBA00023319"/>
    </source>
</evidence>
<dbReference type="SMART" id="SM00408">
    <property type="entry name" value="IGc2"/>
    <property type="match status" value="5"/>
</dbReference>
<feature type="domain" description="Ig-like" evidence="19">
    <location>
        <begin position="472"/>
        <end position="563"/>
    </location>
</feature>
<evidence type="ECO:0000256" key="6">
    <source>
        <dbReference type="ARBA" id="ARBA00022729"/>
    </source>
</evidence>
<keyword evidence="6" id="KW-0732">Signal</keyword>
<evidence type="ECO:0000259" key="19">
    <source>
        <dbReference type="PROSITE" id="PS50835"/>
    </source>
</evidence>
<evidence type="ECO:0000256" key="18">
    <source>
        <dbReference type="SAM" id="Phobius"/>
    </source>
</evidence>
<feature type="compositionally biased region" description="Basic and acidic residues" evidence="17">
    <location>
        <begin position="649"/>
        <end position="663"/>
    </location>
</feature>
<evidence type="ECO:0000256" key="4">
    <source>
        <dbReference type="ARBA" id="ARBA00022475"/>
    </source>
</evidence>
<evidence type="ECO:0000256" key="2">
    <source>
        <dbReference type="ARBA" id="ARBA00004624"/>
    </source>
</evidence>